<feature type="region of interest" description="Disordered" evidence="7">
    <location>
        <begin position="1"/>
        <end position="27"/>
    </location>
</feature>
<dbReference type="GeneTree" id="ENSGT00940000160729"/>
<evidence type="ECO:0000256" key="7">
    <source>
        <dbReference type="SAM" id="MobiDB-lite"/>
    </source>
</evidence>
<feature type="transmembrane region" description="Helical" evidence="8">
    <location>
        <begin position="441"/>
        <end position="474"/>
    </location>
</feature>
<evidence type="ECO:0000256" key="5">
    <source>
        <dbReference type="ARBA" id="ARBA00022989"/>
    </source>
</evidence>
<evidence type="ECO:0000313" key="11">
    <source>
        <dbReference type="Proteomes" id="UP000694381"/>
    </source>
</evidence>
<keyword evidence="11" id="KW-1185">Reference proteome</keyword>
<evidence type="ECO:0000256" key="8">
    <source>
        <dbReference type="SAM" id="Phobius"/>
    </source>
</evidence>
<dbReference type="GO" id="GO:0005524">
    <property type="term" value="F:ATP binding"/>
    <property type="evidence" value="ECO:0007669"/>
    <property type="project" value="InterPro"/>
</dbReference>
<keyword evidence="4 8" id="KW-0812">Transmembrane</keyword>
<comment type="similarity">
    <text evidence="2">Belongs to the ABC transporter superfamily. ABCG family. Eye pigment precursor importer (TC 3.A.1.204) subfamily.</text>
</comment>
<dbReference type="InterPro" id="IPR013525">
    <property type="entry name" value="ABC2_TM"/>
</dbReference>
<dbReference type="Ensembl" id="ENSNGAT00000016692.1">
    <property type="protein sequence ID" value="ENSNGAP00000011148.1"/>
    <property type="gene ID" value="ENSNGAG00000013349.1"/>
</dbReference>
<feature type="transmembrane region" description="Helical" evidence="8">
    <location>
        <begin position="381"/>
        <end position="404"/>
    </location>
</feature>
<dbReference type="GO" id="GO:0032217">
    <property type="term" value="F:riboflavin transmembrane transporter activity"/>
    <property type="evidence" value="ECO:0007669"/>
    <property type="project" value="TreeGrafter"/>
</dbReference>
<dbReference type="Pfam" id="PF01061">
    <property type="entry name" value="ABC2_membrane"/>
    <property type="match status" value="1"/>
</dbReference>
<dbReference type="InterPro" id="IPR003439">
    <property type="entry name" value="ABC_transporter-like_ATP-bd"/>
</dbReference>
<accession>A0A8C6R0Q2</accession>
<evidence type="ECO:0000256" key="1">
    <source>
        <dbReference type="ARBA" id="ARBA00004141"/>
    </source>
</evidence>
<feature type="domain" description="ABC transporter" evidence="9">
    <location>
        <begin position="37"/>
        <end position="278"/>
    </location>
</feature>
<reference evidence="10" key="2">
    <citation type="submission" date="2025-09" db="UniProtKB">
        <authorList>
            <consortium name="Ensembl"/>
        </authorList>
    </citation>
    <scope>IDENTIFICATION</scope>
</reference>
<dbReference type="GO" id="GO:0016887">
    <property type="term" value="F:ATP hydrolysis activity"/>
    <property type="evidence" value="ECO:0007669"/>
    <property type="project" value="InterPro"/>
</dbReference>
<organism evidence="10 11">
    <name type="scientific">Nannospalax galili</name>
    <name type="common">Northern Israeli blind subterranean mole rat</name>
    <name type="synonym">Spalax galili</name>
    <dbReference type="NCBI Taxonomy" id="1026970"/>
    <lineage>
        <taxon>Eukaryota</taxon>
        <taxon>Metazoa</taxon>
        <taxon>Chordata</taxon>
        <taxon>Craniata</taxon>
        <taxon>Vertebrata</taxon>
        <taxon>Euteleostomi</taxon>
        <taxon>Mammalia</taxon>
        <taxon>Eutheria</taxon>
        <taxon>Euarchontoglires</taxon>
        <taxon>Glires</taxon>
        <taxon>Rodentia</taxon>
        <taxon>Myomorpha</taxon>
        <taxon>Muroidea</taxon>
        <taxon>Spalacidae</taxon>
        <taxon>Spalacinae</taxon>
        <taxon>Nannospalax</taxon>
    </lineage>
</organism>
<dbReference type="GO" id="GO:0015562">
    <property type="term" value="F:efflux transmembrane transporter activity"/>
    <property type="evidence" value="ECO:0007669"/>
    <property type="project" value="UniProtKB-ARBA"/>
</dbReference>
<dbReference type="Proteomes" id="UP000694381">
    <property type="component" value="Unassembled WGS sequence"/>
</dbReference>
<keyword evidence="6 8" id="KW-0472">Membrane</keyword>
<dbReference type="GO" id="GO:0042887">
    <property type="term" value="F:amide transmembrane transporter activity"/>
    <property type="evidence" value="ECO:0007669"/>
    <property type="project" value="UniProtKB-ARBA"/>
</dbReference>
<protein>
    <recommendedName>
        <fullName evidence="9">ABC transporter domain-containing protein</fullName>
    </recommendedName>
</protein>
<dbReference type="InterPro" id="IPR050352">
    <property type="entry name" value="ABCG_transporters"/>
</dbReference>
<dbReference type="PANTHER" id="PTHR48041:SF70">
    <property type="entry name" value="ATP-BINDING CASSETTE SUB-FAMILY G MEMBER 3"/>
    <property type="match status" value="1"/>
</dbReference>
<dbReference type="InterPro" id="IPR027417">
    <property type="entry name" value="P-loop_NTPase"/>
</dbReference>
<comment type="subcellular location">
    <subcellularLocation>
        <location evidence="1">Membrane</location>
        <topology evidence="1">Multi-pass membrane protein</topology>
    </subcellularLocation>
</comment>
<dbReference type="SUPFAM" id="SSF52540">
    <property type="entry name" value="P-loop containing nucleoside triphosphate hydrolases"/>
    <property type="match status" value="1"/>
</dbReference>
<evidence type="ECO:0000256" key="4">
    <source>
        <dbReference type="ARBA" id="ARBA00022692"/>
    </source>
</evidence>
<dbReference type="Pfam" id="PF00005">
    <property type="entry name" value="ABC_tran"/>
    <property type="match status" value="1"/>
</dbReference>
<evidence type="ECO:0000256" key="6">
    <source>
        <dbReference type="ARBA" id="ARBA00023136"/>
    </source>
</evidence>
<keyword evidence="3" id="KW-0813">Transport</keyword>
<dbReference type="Gene3D" id="3.40.50.300">
    <property type="entry name" value="P-loop containing nucleotide triphosphate hydrolases"/>
    <property type="match status" value="1"/>
</dbReference>
<reference evidence="10" key="1">
    <citation type="submission" date="2025-08" db="UniProtKB">
        <authorList>
            <consortium name="Ensembl"/>
        </authorList>
    </citation>
    <scope>IDENTIFICATION</scope>
</reference>
<dbReference type="GO" id="GO:0140359">
    <property type="term" value="F:ABC-type transporter activity"/>
    <property type="evidence" value="ECO:0007669"/>
    <property type="project" value="InterPro"/>
</dbReference>
<evidence type="ECO:0000313" key="10">
    <source>
        <dbReference type="Ensembl" id="ENSNGAP00000011148.1"/>
    </source>
</evidence>
<evidence type="ECO:0000256" key="2">
    <source>
        <dbReference type="ARBA" id="ARBA00005814"/>
    </source>
</evidence>
<dbReference type="PROSITE" id="PS50893">
    <property type="entry name" value="ABC_TRANSPORTER_2"/>
    <property type="match status" value="1"/>
</dbReference>
<dbReference type="FunFam" id="3.40.50.300:FF:000622">
    <property type="entry name" value="ATP-binding cassette sub-family G member 2"/>
    <property type="match status" value="1"/>
</dbReference>
<dbReference type="AlphaFoldDB" id="A0A8C6R0Q2"/>
<sequence length="565" mass="64144">MSSNNDHVIVPMTQRSTSVPSGTSTSDLKTCTEGAVLSFRNLSYREKWQTGFPLRRKTFEREILSNANGIMNPGLNAIMDPQDGSRSLLLDVLAARKDPRGLSGEILINGAPQPANFRCNSGYVPQIDMVVDTVNVRENVEFSAALRLPMTVTSDERRRRINEVLKLLGLDKVENSKPISKEDRKRTAIAMELITDHRILFLDEPTTGLDSSTAHDVILLLQWMSKQGRTIIFSINRPQSIFRLFDSLTLVAKGKVLFHGPAQDALEYFKLAGYHHEPYNNPADFFLDVINGDSSAVILGEEEEDHEDNEHKELFKRENQVTEKLAEFYAQSSLYNNTRGALDQLSGEQRVQSVSAFQEITCVTSFWHQLRWIIWRSFKGFLWATMIQVSVMLAMVVGNIFRVLRNDCIEVQSRHEHTSGYYRELPYFFGKLVSELVPRRLFPSILFTIISYSIAGVITGVKGSFTMVFTVLMLDYSASSLTLSVGTGENALTVPTLIVDLYFRFMLFFSGLSLFFGTQMSKIPWIQYFSIPHYGFMALQHNEFWGQNFCSELNGTEISHCQNYV</sequence>
<dbReference type="PANTHER" id="PTHR48041">
    <property type="entry name" value="ABC TRANSPORTER G FAMILY MEMBER 28"/>
    <property type="match status" value="1"/>
</dbReference>
<name>A0A8C6R0Q2_NANGA</name>
<dbReference type="InterPro" id="IPR043926">
    <property type="entry name" value="ABCG_dom"/>
</dbReference>
<feature type="transmembrane region" description="Helical" evidence="8">
    <location>
        <begin position="494"/>
        <end position="516"/>
    </location>
</feature>
<evidence type="ECO:0000259" key="9">
    <source>
        <dbReference type="PROSITE" id="PS50893"/>
    </source>
</evidence>
<evidence type="ECO:0000256" key="3">
    <source>
        <dbReference type="ARBA" id="ARBA00022448"/>
    </source>
</evidence>
<proteinExistence type="inferred from homology"/>
<dbReference type="GO" id="GO:0016324">
    <property type="term" value="C:apical plasma membrane"/>
    <property type="evidence" value="ECO:0007669"/>
    <property type="project" value="UniProtKB-ARBA"/>
</dbReference>
<keyword evidence="5 8" id="KW-1133">Transmembrane helix</keyword>
<dbReference type="Pfam" id="PF19055">
    <property type="entry name" value="ABC2_membrane_7"/>
    <property type="match status" value="1"/>
</dbReference>
<feature type="compositionally biased region" description="Polar residues" evidence="7">
    <location>
        <begin position="13"/>
        <end position="27"/>
    </location>
</feature>